<dbReference type="EMBL" id="CAFBNJ010000181">
    <property type="protein sequence ID" value="CAB4966670.1"/>
    <property type="molecule type" value="Genomic_DNA"/>
</dbReference>
<evidence type="ECO:0000313" key="3">
    <source>
        <dbReference type="EMBL" id="CAB5078469.1"/>
    </source>
</evidence>
<name>A0A6J7VLN0_9ZZZZ</name>
<proteinExistence type="predicted"/>
<feature type="compositionally biased region" description="Basic and acidic residues" evidence="1">
    <location>
        <begin position="66"/>
        <end position="79"/>
    </location>
</feature>
<feature type="compositionally biased region" description="Basic and acidic residues" evidence="1">
    <location>
        <begin position="117"/>
        <end position="127"/>
    </location>
</feature>
<feature type="region of interest" description="Disordered" evidence="1">
    <location>
        <begin position="1"/>
        <end position="130"/>
    </location>
</feature>
<evidence type="ECO:0000256" key="1">
    <source>
        <dbReference type="SAM" id="MobiDB-lite"/>
    </source>
</evidence>
<protein>
    <submittedName>
        <fullName evidence="3">Unannotated protein</fullName>
    </submittedName>
</protein>
<gene>
    <name evidence="2" type="ORF">UFOPK3785_02039</name>
    <name evidence="3" type="ORF">UFOPK4371_01617</name>
</gene>
<dbReference type="EMBL" id="CAFBRD010000116">
    <property type="protein sequence ID" value="CAB5078469.1"/>
    <property type="molecule type" value="Genomic_DNA"/>
</dbReference>
<dbReference type="AlphaFoldDB" id="A0A6J7VLN0"/>
<sequence length="248" mass="27573">MAGLKETRDTKFKRGDRKQCSRKHGQQGQEQRHDSEAERALQGRLAVFEGFGNAAEKQQGRKQHEKPHGLPDEVVRGRGVDGGLRPSANTKNPEGANGEQKNVALTEAGAGQGGNHIGDDAEARDQEGVDLWLVSDPQHLIELNGASTEGRASVIAVVDPNQQQVGEQHRQREQPDRSADEHREREHRDSVERHARRTKCDRGCEHTNGAEKQRNDQTAEGHEREADGLFARTAEATVDERRNNEDAR</sequence>
<feature type="compositionally biased region" description="Basic and acidic residues" evidence="1">
    <location>
        <begin position="30"/>
        <end position="41"/>
    </location>
</feature>
<feature type="compositionally biased region" description="Basic and acidic residues" evidence="1">
    <location>
        <begin position="167"/>
        <end position="227"/>
    </location>
</feature>
<organism evidence="3">
    <name type="scientific">freshwater metagenome</name>
    <dbReference type="NCBI Taxonomy" id="449393"/>
    <lineage>
        <taxon>unclassified sequences</taxon>
        <taxon>metagenomes</taxon>
        <taxon>ecological metagenomes</taxon>
    </lineage>
</organism>
<accession>A0A6J7VLN0</accession>
<reference evidence="3" key="1">
    <citation type="submission" date="2020-05" db="EMBL/GenBank/DDBJ databases">
        <authorList>
            <person name="Chiriac C."/>
            <person name="Salcher M."/>
            <person name="Ghai R."/>
            <person name="Kavagutti S V."/>
        </authorList>
    </citation>
    <scope>NUCLEOTIDE SEQUENCE</scope>
</reference>
<feature type="compositionally biased region" description="Basic and acidic residues" evidence="1">
    <location>
        <begin position="238"/>
        <end position="248"/>
    </location>
</feature>
<feature type="region of interest" description="Disordered" evidence="1">
    <location>
        <begin position="152"/>
        <end position="248"/>
    </location>
</feature>
<feature type="compositionally biased region" description="Basic and acidic residues" evidence="1">
    <location>
        <begin position="1"/>
        <end position="19"/>
    </location>
</feature>
<evidence type="ECO:0000313" key="2">
    <source>
        <dbReference type="EMBL" id="CAB4966670.1"/>
    </source>
</evidence>